<dbReference type="Pfam" id="PF12099">
    <property type="entry name" value="DUF3575"/>
    <property type="match status" value="1"/>
</dbReference>
<accession>E5WYH2</accession>
<gene>
    <name evidence="1" type="ORF">HMPREF1016_01759</name>
</gene>
<reference evidence="1 2" key="1">
    <citation type="submission" date="2010-10" db="EMBL/GenBank/DDBJ databases">
        <title>The Genome Sequence of Bacteroides eggerthii strain 1_2_48FAA.</title>
        <authorList>
            <consortium name="The Broad Institute Genome Sequencing Platform"/>
            <person name="Ward D."/>
            <person name="Earl A."/>
            <person name="Feldgarden M."/>
            <person name="Young S.K."/>
            <person name="Gargeya S."/>
            <person name="Zeng Q."/>
            <person name="Alvarado L."/>
            <person name="Berlin A."/>
            <person name="Bochicchio J."/>
            <person name="Chapman S.B."/>
            <person name="Chen Z."/>
            <person name="Freedman E."/>
            <person name="Gellesch M."/>
            <person name="Goldberg J."/>
            <person name="Griggs A."/>
            <person name="Gujja S."/>
            <person name="Heilman E."/>
            <person name="Heiman D."/>
            <person name="Howarth C."/>
            <person name="Mehta T."/>
            <person name="Neiman D."/>
            <person name="Pearson M."/>
            <person name="Roberts A."/>
            <person name="Saif S."/>
            <person name="Shea T."/>
            <person name="Shenoy N."/>
            <person name="Sisk P."/>
            <person name="Stolte C."/>
            <person name="Sykes S."/>
            <person name="White J."/>
            <person name="Yandava C."/>
            <person name="Allen-Vercoe E."/>
            <person name="Ambrose C."/>
            <person name="Strauss J."/>
            <person name="Daigneault M."/>
            <person name="Haas B."/>
            <person name="Nusbaum C."/>
            <person name="Birren B."/>
        </authorList>
    </citation>
    <scope>NUCLEOTIDE SEQUENCE [LARGE SCALE GENOMIC DNA]</scope>
    <source>
        <strain evidence="1 2">1_2_48FAA</strain>
    </source>
</reference>
<dbReference type="AlphaFoldDB" id="E5WYH2"/>
<dbReference type="Proteomes" id="UP000003246">
    <property type="component" value="Unassembled WGS sequence"/>
</dbReference>
<protein>
    <recommendedName>
        <fullName evidence="3">DUF3575 domain-containing protein</fullName>
    </recommendedName>
</protein>
<evidence type="ECO:0000313" key="2">
    <source>
        <dbReference type="Proteomes" id="UP000003246"/>
    </source>
</evidence>
<sequence length="182" mass="21119">MLPRIKRLTKRPRRKKTATPTKSYIALKTNVPFLAVGIQNLAIEIKLHKHISIDFPVMWSIGDIEREHGLHTIAFQPEGRWWLKSAGEGHFFGLHAHAAWFNLKWEDTRYQSEQYPLLGAGISYGYKLPFSEHWGAEFTLGAGYANMKYNTYYNIENGAKLDTRKRNYWGITRVGASLVYRF</sequence>
<dbReference type="HOGENOM" id="CLU_085002_2_1_10"/>
<name>E5WYH2_9BACE</name>
<dbReference type="InterPro" id="IPR021958">
    <property type="entry name" value="DUF3575"/>
</dbReference>
<evidence type="ECO:0008006" key="3">
    <source>
        <dbReference type="Google" id="ProtNLM"/>
    </source>
</evidence>
<comment type="caution">
    <text evidence="1">The sequence shown here is derived from an EMBL/GenBank/DDBJ whole genome shotgun (WGS) entry which is preliminary data.</text>
</comment>
<proteinExistence type="predicted"/>
<dbReference type="EMBL" id="ACWG01000019">
    <property type="protein sequence ID" value="EFV30036.1"/>
    <property type="molecule type" value="Genomic_DNA"/>
</dbReference>
<evidence type="ECO:0000313" key="1">
    <source>
        <dbReference type="EMBL" id="EFV30036.1"/>
    </source>
</evidence>
<organism evidence="1 2">
    <name type="scientific">Bacteroides eggerthii 1_2_48FAA</name>
    <dbReference type="NCBI Taxonomy" id="665953"/>
    <lineage>
        <taxon>Bacteria</taxon>
        <taxon>Pseudomonadati</taxon>
        <taxon>Bacteroidota</taxon>
        <taxon>Bacteroidia</taxon>
        <taxon>Bacteroidales</taxon>
        <taxon>Bacteroidaceae</taxon>
        <taxon>Bacteroides</taxon>
    </lineage>
</organism>